<dbReference type="EMBL" id="AOSK01000108">
    <property type="protein sequence ID" value="EYD74720.1"/>
    <property type="molecule type" value="Genomic_DNA"/>
</dbReference>
<proteinExistence type="predicted"/>
<name>A0A017HK65_9RHOB</name>
<reference evidence="1 2" key="1">
    <citation type="submission" date="2013-02" db="EMBL/GenBank/DDBJ databases">
        <authorList>
            <person name="Fiebig A."/>
            <person name="Goeker M."/>
            <person name="Klenk H.-P.P."/>
        </authorList>
    </citation>
    <scope>NUCLEOTIDE SEQUENCE [LARGE SCALE GENOMIC DNA]</scope>
    <source>
        <strain evidence="1 2">DSM 19309</strain>
    </source>
</reference>
<organism evidence="1 2">
    <name type="scientific">Rubellimicrobium mesophilum DSM 19309</name>
    <dbReference type="NCBI Taxonomy" id="442562"/>
    <lineage>
        <taxon>Bacteria</taxon>
        <taxon>Pseudomonadati</taxon>
        <taxon>Pseudomonadota</taxon>
        <taxon>Alphaproteobacteria</taxon>
        <taxon>Rhodobacterales</taxon>
        <taxon>Roseobacteraceae</taxon>
        <taxon>Rubellimicrobium</taxon>
    </lineage>
</organism>
<evidence type="ECO:0000313" key="1">
    <source>
        <dbReference type="EMBL" id="EYD74720.1"/>
    </source>
</evidence>
<dbReference type="Proteomes" id="UP000019666">
    <property type="component" value="Unassembled WGS sequence"/>
</dbReference>
<protein>
    <submittedName>
        <fullName evidence="1">Uncharacterized protein</fullName>
    </submittedName>
</protein>
<keyword evidence="2" id="KW-1185">Reference proteome</keyword>
<sequence length="65" mass="7127">MSHIELTKGARYRVLIGSAKLSRLVPCSLAQISETRPLTAGEVITYKDSRFGWGSDPGAEGRVRH</sequence>
<accession>A0A017HK65</accession>
<gene>
    <name evidence="1" type="ORF">Rumeso_03673</name>
</gene>
<dbReference type="HOGENOM" id="CLU_2847163_0_0_5"/>
<comment type="caution">
    <text evidence="1">The sequence shown here is derived from an EMBL/GenBank/DDBJ whole genome shotgun (WGS) entry which is preliminary data.</text>
</comment>
<dbReference type="RefSeq" id="WP_037280094.1">
    <property type="nucleotide sequence ID" value="NZ_KK088570.1"/>
</dbReference>
<dbReference type="AlphaFoldDB" id="A0A017HK65"/>
<evidence type="ECO:0000313" key="2">
    <source>
        <dbReference type="Proteomes" id="UP000019666"/>
    </source>
</evidence>